<gene>
    <name evidence="1" type="ORF">SAMN02949497_2734</name>
</gene>
<dbReference type="SUPFAM" id="SSF52091">
    <property type="entry name" value="SpoIIaa-like"/>
    <property type="match status" value="1"/>
</dbReference>
<dbReference type="AlphaFoldDB" id="A0A1Y6CYE0"/>
<dbReference type="Proteomes" id="UP000192923">
    <property type="component" value="Unassembled WGS sequence"/>
</dbReference>
<keyword evidence="2" id="KW-1185">Reference proteome</keyword>
<name>A0A1Y6CYE0_9GAMM</name>
<protein>
    <submittedName>
        <fullName evidence="1">SpoIIAA-like</fullName>
    </submittedName>
</protein>
<dbReference type="STRING" id="1760988.SAMN02949497_2734"/>
<sequence length="121" mass="13533">MPLTLEHKPPGFMLVRASGTVTRSEADATKRQVIAALPPLGKANVLVVLEPGFTHLDSLAAWDDDPDDERLQRRMNRLAIVGDLKWRDGALLFFLKGLLPFPIEFFKTGQEAFAEAWLLHP</sequence>
<accession>A0A1Y6CYE0</accession>
<proteinExistence type="predicted"/>
<dbReference type="Pfam" id="PF11964">
    <property type="entry name" value="SpoIIAA-like"/>
    <property type="match status" value="1"/>
</dbReference>
<dbReference type="EMBL" id="FXAM01000001">
    <property type="protein sequence ID" value="SMF95371.1"/>
    <property type="molecule type" value="Genomic_DNA"/>
</dbReference>
<reference evidence="1 2" key="1">
    <citation type="submission" date="2016-12" db="EMBL/GenBank/DDBJ databases">
        <authorList>
            <person name="Song W.-J."/>
            <person name="Kurnit D.M."/>
        </authorList>
    </citation>
    <scope>NUCLEOTIDE SEQUENCE [LARGE SCALE GENOMIC DNA]</scope>
    <source>
        <strain evidence="1 2">175</strain>
    </source>
</reference>
<dbReference type="Gene3D" id="3.40.50.10600">
    <property type="entry name" value="SpoIIaa-like domains"/>
    <property type="match status" value="1"/>
</dbReference>
<dbReference type="RefSeq" id="WP_176225227.1">
    <property type="nucleotide sequence ID" value="NZ_FXAM01000001.1"/>
</dbReference>
<dbReference type="InterPro" id="IPR036513">
    <property type="entry name" value="STAS_dom_sf"/>
</dbReference>
<evidence type="ECO:0000313" key="1">
    <source>
        <dbReference type="EMBL" id="SMF95371.1"/>
    </source>
</evidence>
<evidence type="ECO:0000313" key="2">
    <source>
        <dbReference type="Proteomes" id="UP000192923"/>
    </source>
</evidence>
<dbReference type="InterPro" id="IPR038396">
    <property type="entry name" value="SpoIIAA-like_sf"/>
</dbReference>
<dbReference type="InterPro" id="IPR021866">
    <property type="entry name" value="SpoIIAA-like"/>
</dbReference>
<organism evidence="1 2">
    <name type="scientific">Methylomagnum ishizawai</name>
    <dbReference type="NCBI Taxonomy" id="1760988"/>
    <lineage>
        <taxon>Bacteria</taxon>
        <taxon>Pseudomonadati</taxon>
        <taxon>Pseudomonadota</taxon>
        <taxon>Gammaproteobacteria</taxon>
        <taxon>Methylococcales</taxon>
        <taxon>Methylococcaceae</taxon>
        <taxon>Methylomagnum</taxon>
    </lineage>
</organism>